<feature type="compositionally biased region" description="Polar residues" evidence="1">
    <location>
        <begin position="81"/>
        <end position="91"/>
    </location>
</feature>
<protein>
    <submittedName>
        <fullName evidence="2">Uncharacterized protein</fullName>
    </submittedName>
</protein>
<comment type="caution">
    <text evidence="2">The sequence shown here is derived from an EMBL/GenBank/DDBJ whole genome shotgun (WGS) entry which is preliminary data.</text>
</comment>
<evidence type="ECO:0000313" key="2">
    <source>
        <dbReference type="EMBL" id="KAJ2929679.1"/>
    </source>
</evidence>
<sequence>MVEQQRRLNREKDPPHQRLPVPAKQRVDTLTLYGRKQSRYDSFFNEWDCCDQFLEPGAPDEDNEWDDDDDDYDIPPPIPSSNEAFLTTRTEPSIEPAPPSYTDLDPPSDRFQHYSLPQTTLSFSDVVGDVEEVFGGYYGFITPIAGIQIPSESTSDSLKDLFTRAIGNKSSLPAEYLSSSHCSVAMKFFDDISHERQPLSGMWDLKDDCIRPVRLTPRFQDFQSISLQECDDGVDEAVNRYFVFQPPNPTVPWRIALISAPDVLTVCRLPMTVTEYEIALFLGQRGIPFRVLYPRFSIYQTPIQPRLSYEVPTRPLNYVFTKADYDSYVVRRTMLLGQPHMHAALKRGGIVWRLALGTLGLSKVSYPAANWGATSTILLDGAQFSDNALTRDELDIICGLYRCVSTDGKQTALKSWWPLTRYYEKPECGENYGHWTNRRENWYRGRLEAIEADDSKAQPLPYQQWKSQQHGPWPMRNFLDQVNKASLELLDSNAN</sequence>
<dbReference type="OrthoDB" id="3268696at2759"/>
<dbReference type="AlphaFoldDB" id="A0A9W8MID6"/>
<dbReference type="Proteomes" id="UP001140091">
    <property type="component" value="Unassembled WGS sequence"/>
</dbReference>
<feature type="non-terminal residue" evidence="2">
    <location>
        <position position="1"/>
    </location>
</feature>
<feature type="compositionally biased region" description="Basic and acidic residues" evidence="1">
    <location>
        <begin position="1"/>
        <end position="16"/>
    </location>
</feature>
<evidence type="ECO:0000313" key="3">
    <source>
        <dbReference type="Proteomes" id="UP001140091"/>
    </source>
</evidence>
<organism evidence="2 3">
    <name type="scientific">Candolleomyces eurysporus</name>
    <dbReference type="NCBI Taxonomy" id="2828524"/>
    <lineage>
        <taxon>Eukaryota</taxon>
        <taxon>Fungi</taxon>
        <taxon>Dikarya</taxon>
        <taxon>Basidiomycota</taxon>
        <taxon>Agaricomycotina</taxon>
        <taxon>Agaricomycetes</taxon>
        <taxon>Agaricomycetidae</taxon>
        <taxon>Agaricales</taxon>
        <taxon>Agaricineae</taxon>
        <taxon>Psathyrellaceae</taxon>
        <taxon>Candolleomyces</taxon>
    </lineage>
</organism>
<evidence type="ECO:0000256" key="1">
    <source>
        <dbReference type="SAM" id="MobiDB-lite"/>
    </source>
</evidence>
<keyword evidence="3" id="KW-1185">Reference proteome</keyword>
<proteinExistence type="predicted"/>
<gene>
    <name evidence="2" type="ORF">H1R20_g7413</name>
</gene>
<feature type="region of interest" description="Disordered" evidence="1">
    <location>
        <begin position="1"/>
        <end position="25"/>
    </location>
</feature>
<name>A0A9W8MID6_9AGAR</name>
<dbReference type="EMBL" id="JANBPK010000862">
    <property type="protein sequence ID" value="KAJ2929679.1"/>
    <property type="molecule type" value="Genomic_DNA"/>
</dbReference>
<accession>A0A9W8MID6</accession>
<feature type="region of interest" description="Disordered" evidence="1">
    <location>
        <begin position="81"/>
        <end position="100"/>
    </location>
</feature>
<reference evidence="2" key="1">
    <citation type="submission" date="2022-06" db="EMBL/GenBank/DDBJ databases">
        <title>Genome Sequence of Candolleomyces eurysporus.</title>
        <authorList>
            <person name="Buettner E."/>
        </authorList>
    </citation>
    <scope>NUCLEOTIDE SEQUENCE</scope>
    <source>
        <strain evidence="2">VTCC 930004</strain>
    </source>
</reference>